<dbReference type="CDD" id="cd00096">
    <property type="entry name" value="Ig"/>
    <property type="match status" value="2"/>
</dbReference>
<dbReference type="PANTHER" id="PTHR45080:SF8">
    <property type="entry name" value="IG-LIKE DOMAIN-CONTAINING PROTEIN"/>
    <property type="match status" value="1"/>
</dbReference>
<evidence type="ECO:0000256" key="2">
    <source>
        <dbReference type="ARBA" id="ARBA00022692"/>
    </source>
</evidence>
<keyword evidence="4" id="KW-0677">Repeat</keyword>
<feature type="domain" description="Ig-like" evidence="10">
    <location>
        <begin position="72"/>
        <end position="155"/>
    </location>
</feature>
<keyword evidence="2" id="KW-0812">Transmembrane</keyword>
<evidence type="ECO:0000256" key="6">
    <source>
        <dbReference type="ARBA" id="ARBA00022989"/>
    </source>
</evidence>
<dbReference type="GO" id="GO:0005886">
    <property type="term" value="C:plasma membrane"/>
    <property type="evidence" value="ECO:0007669"/>
    <property type="project" value="TreeGrafter"/>
</dbReference>
<keyword evidence="7" id="KW-0472">Membrane</keyword>
<dbReference type="PROSITE" id="PS50835">
    <property type="entry name" value="IG_LIKE"/>
    <property type="match status" value="6"/>
</dbReference>
<proteinExistence type="predicted"/>
<evidence type="ECO:0000256" key="9">
    <source>
        <dbReference type="ARBA" id="ARBA00023319"/>
    </source>
</evidence>
<dbReference type="Pfam" id="PF13927">
    <property type="entry name" value="Ig_3"/>
    <property type="match status" value="2"/>
</dbReference>
<protein>
    <recommendedName>
        <fullName evidence="10">Ig-like domain-containing protein</fullName>
    </recommendedName>
</protein>
<comment type="subcellular location">
    <subcellularLocation>
        <location evidence="1">Membrane</location>
        <topology evidence="1">Single-pass membrane protein</topology>
    </subcellularLocation>
</comment>
<dbReference type="FunFam" id="2.60.40.10:FF:000503">
    <property type="entry name" value="Hemicentin 1"/>
    <property type="match status" value="2"/>
</dbReference>
<feature type="domain" description="Ig-like" evidence="10">
    <location>
        <begin position="689"/>
        <end position="793"/>
    </location>
</feature>
<keyword evidence="5" id="KW-0130">Cell adhesion</keyword>
<dbReference type="InterPro" id="IPR050958">
    <property type="entry name" value="Cell_Adh-Cytoskel_Orgn"/>
</dbReference>
<dbReference type="Pfam" id="PF07679">
    <property type="entry name" value="I-set"/>
    <property type="match status" value="4"/>
</dbReference>
<evidence type="ECO:0000256" key="4">
    <source>
        <dbReference type="ARBA" id="ARBA00022737"/>
    </source>
</evidence>
<accession>A0A3P7J7W5</accession>
<dbReference type="InterPro" id="IPR036179">
    <property type="entry name" value="Ig-like_dom_sf"/>
</dbReference>
<dbReference type="InterPro" id="IPR003599">
    <property type="entry name" value="Ig_sub"/>
</dbReference>
<keyword evidence="3" id="KW-0732">Signal</keyword>
<dbReference type="Gene3D" id="2.60.40.10">
    <property type="entry name" value="Immunoglobulins"/>
    <property type="match status" value="7"/>
</dbReference>
<dbReference type="GO" id="GO:0007156">
    <property type="term" value="P:homophilic cell adhesion via plasma membrane adhesion molecules"/>
    <property type="evidence" value="ECO:0007669"/>
    <property type="project" value="TreeGrafter"/>
</dbReference>
<feature type="domain" description="Ig-like" evidence="10">
    <location>
        <begin position="164"/>
        <end position="296"/>
    </location>
</feature>
<dbReference type="Proteomes" id="UP000270094">
    <property type="component" value="Unassembled WGS sequence"/>
</dbReference>
<evidence type="ECO:0000256" key="8">
    <source>
        <dbReference type="ARBA" id="ARBA00023157"/>
    </source>
</evidence>
<feature type="domain" description="Ig-like" evidence="10">
    <location>
        <begin position="503"/>
        <end position="590"/>
    </location>
</feature>
<feature type="non-terminal residue" evidence="11">
    <location>
        <position position="795"/>
    </location>
</feature>
<evidence type="ECO:0000256" key="3">
    <source>
        <dbReference type="ARBA" id="ARBA00022729"/>
    </source>
</evidence>
<keyword evidence="8" id="KW-1015">Disulfide bond</keyword>
<dbReference type="FunFam" id="2.60.40.10:FF:000130">
    <property type="entry name" value="Hemicentin 1"/>
    <property type="match status" value="1"/>
</dbReference>
<evidence type="ECO:0000259" key="10">
    <source>
        <dbReference type="PROSITE" id="PS50835"/>
    </source>
</evidence>
<evidence type="ECO:0000313" key="12">
    <source>
        <dbReference type="Proteomes" id="UP000270094"/>
    </source>
</evidence>
<reference evidence="11 12" key="1">
    <citation type="submission" date="2018-11" db="EMBL/GenBank/DDBJ databases">
        <authorList>
            <consortium name="Pathogen Informatics"/>
        </authorList>
    </citation>
    <scope>NUCLEOTIDE SEQUENCE [LARGE SCALE GENOMIC DNA]</scope>
</reference>
<evidence type="ECO:0000313" key="11">
    <source>
        <dbReference type="EMBL" id="VDM76683.1"/>
    </source>
</evidence>
<dbReference type="SMART" id="SM00409">
    <property type="entry name" value="IG"/>
    <property type="match status" value="6"/>
</dbReference>
<dbReference type="SMART" id="SM00408">
    <property type="entry name" value="IGc2"/>
    <property type="match status" value="6"/>
</dbReference>
<dbReference type="InterPro" id="IPR003598">
    <property type="entry name" value="Ig_sub2"/>
</dbReference>
<dbReference type="SUPFAM" id="SSF48726">
    <property type="entry name" value="Immunoglobulin"/>
    <property type="match status" value="7"/>
</dbReference>
<organism evidence="11 12">
    <name type="scientific">Strongylus vulgaris</name>
    <name type="common">Blood worm</name>
    <dbReference type="NCBI Taxonomy" id="40348"/>
    <lineage>
        <taxon>Eukaryota</taxon>
        <taxon>Metazoa</taxon>
        <taxon>Ecdysozoa</taxon>
        <taxon>Nematoda</taxon>
        <taxon>Chromadorea</taxon>
        <taxon>Rhabditida</taxon>
        <taxon>Rhabditina</taxon>
        <taxon>Rhabditomorpha</taxon>
        <taxon>Strongyloidea</taxon>
        <taxon>Strongylidae</taxon>
        <taxon>Strongylus</taxon>
    </lineage>
</organism>
<evidence type="ECO:0000256" key="5">
    <source>
        <dbReference type="ARBA" id="ARBA00022889"/>
    </source>
</evidence>
<dbReference type="InterPro" id="IPR013783">
    <property type="entry name" value="Ig-like_fold"/>
</dbReference>
<dbReference type="InterPro" id="IPR013098">
    <property type="entry name" value="Ig_I-set"/>
</dbReference>
<feature type="domain" description="Ig-like" evidence="10">
    <location>
        <begin position="594"/>
        <end position="684"/>
    </location>
</feature>
<keyword evidence="6" id="KW-1133">Transmembrane helix</keyword>
<dbReference type="OrthoDB" id="5985519at2759"/>
<feature type="domain" description="Ig-like" evidence="10">
    <location>
        <begin position="408"/>
        <end position="498"/>
    </location>
</feature>
<name>A0A3P7J7W5_STRVU</name>
<evidence type="ECO:0000256" key="1">
    <source>
        <dbReference type="ARBA" id="ARBA00004167"/>
    </source>
</evidence>
<dbReference type="EMBL" id="UYYB01097482">
    <property type="protein sequence ID" value="VDM76683.1"/>
    <property type="molecule type" value="Genomic_DNA"/>
</dbReference>
<dbReference type="PANTHER" id="PTHR45080">
    <property type="entry name" value="CONTACTIN 5"/>
    <property type="match status" value="1"/>
</dbReference>
<keyword evidence="9" id="KW-0393">Immunoglobulin domain</keyword>
<sequence>MSNFILSPRGETLMILKARRADAGSYSCVAKNAAGETEAGFTKEDEGRYTCHAVNEAGTLDTDYESEIIAPPKFHRTGESVYEVVEHETVTLDCAVATEPKPEVIWYRGEQPLYLAGNMALSPDAMQLTIRSVSLSDGGKYTCKASNEAGSSDIDLILKVLVPPKIDKSNIIGNPLAIVERNIYLECPVSGIPQPTVSWTKDGHPVDVNDSRIVFAQVSPPALESTETQTHTKREGDALSITCPIRSAVDATSAVSDISTDGRRLQIASTSLSDAGLYTCVAINRAGESSLDFKVEILCTHLGSQKCRDLEGRHRATYQHRWAATNSLSSTVSGVTVTTAKPAVTVIPSRLNRPTNSSQSFNHTKNFGLSKRRIKRNRDYERTFFEYILRELRHKDELEEIMVVPAPPAIDSSRNDPSPRVTIGRPVTLWCAVSGHPFPSITWRKDGVEDYLPASDVIKILDDGQMLEILDTKREHAGTWTCAAENDAGVKEFEIQLDVWIPPAVRVSSEAPIKAIGETVTLFCEASGNPPPSLSWTKGGQPIINSVEGVRISLKGTRLDIPHMERSDVGDYTCNANNEAGSAESTIHVDVLVPPVIARNNIDMSPRLPTGQTLMLICDVGGKPQPTLRWFINETEITESNEQIELGHTGKFIKISNITLQDKGVYTCIADNVAGNDTLQYNVDVVQAPIISNGGAQQVIEGELARIECLAEGHPEPVISWLRNGIRVETGVQGVRYIADGKNGLPLLPSANIEFSEDKTRINIISTRLSDEGEYICVAANSAGQAKQKTQVYVG</sequence>
<dbReference type="InterPro" id="IPR007110">
    <property type="entry name" value="Ig-like_dom"/>
</dbReference>
<evidence type="ECO:0000256" key="7">
    <source>
        <dbReference type="ARBA" id="ARBA00023136"/>
    </source>
</evidence>
<keyword evidence="12" id="KW-1185">Reference proteome</keyword>
<dbReference type="AlphaFoldDB" id="A0A3P7J7W5"/>
<dbReference type="FunFam" id="2.60.40.10:FF:000017">
    <property type="entry name" value="Down syndrome cell adhesion molecule b"/>
    <property type="match status" value="1"/>
</dbReference>
<gene>
    <name evidence="11" type="ORF">SVUK_LOCUS11681</name>
</gene>